<dbReference type="PROSITE" id="PS50977">
    <property type="entry name" value="HTH_TETR_2"/>
    <property type="match status" value="1"/>
</dbReference>
<dbReference type="PANTHER" id="PTHR47506:SF3">
    <property type="entry name" value="HTH-TYPE TRANSCRIPTIONAL REGULATOR LMRA"/>
    <property type="match status" value="1"/>
</dbReference>
<keyword evidence="2 4" id="KW-0238">DNA-binding</keyword>
<dbReference type="PANTHER" id="PTHR47506">
    <property type="entry name" value="TRANSCRIPTIONAL REGULATORY PROTEIN"/>
    <property type="match status" value="1"/>
</dbReference>
<evidence type="ECO:0000313" key="7">
    <source>
        <dbReference type="Proteomes" id="UP001562178"/>
    </source>
</evidence>
<evidence type="ECO:0000256" key="3">
    <source>
        <dbReference type="ARBA" id="ARBA00023163"/>
    </source>
</evidence>
<keyword evidence="1" id="KW-0805">Transcription regulation</keyword>
<evidence type="ECO:0000259" key="5">
    <source>
        <dbReference type="PROSITE" id="PS50977"/>
    </source>
</evidence>
<feature type="DNA-binding region" description="H-T-H motif" evidence="4">
    <location>
        <begin position="24"/>
        <end position="43"/>
    </location>
</feature>
<protein>
    <submittedName>
        <fullName evidence="6">TetR/AcrR family transcriptional regulator</fullName>
    </submittedName>
</protein>
<dbReference type="Proteomes" id="UP001562178">
    <property type="component" value="Unassembled WGS sequence"/>
</dbReference>
<keyword evidence="3" id="KW-0804">Transcription</keyword>
<evidence type="ECO:0000313" key="6">
    <source>
        <dbReference type="EMBL" id="MEY2251807.1"/>
    </source>
</evidence>
<proteinExistence type="predicted"/>
<accession>A0ABV4B2T7</accession>
<dbReference type="InterPro" id="IPR001647">
    <property type="entry name" value="HTH_TetR"/>
</dbReference>
<dbReference type="SUPFAM" id="SSF46689">
    <property type="entry name" value="Homeodomain-like"/>
    <property type="match status" value="1"/>
</dbReference>
<reference evidence="6 7" key="1">
    <citation type="journal article" date="2016" name="Int. J. Syst. Evol. Microbiol.">
        <title>Description of Comamonas sediminis sp. nov., isolated from lagoon sediments.</title>
        <authorList>
            <person name="Subhash Y."/>
            <person name="Bang J.J."/>
            <person name="You T.H."/>
            <person name="Lee S.S."/>
        </authorList>
    </citation>
    <scope>NUCLEOTIDE SEQUENCE [LARGE SCALE GENOMIC DNA]</scope>
    <source>
        <strain evidence="6 7">JCM 31169</strain>
    </source>
</reference>
<name>A0ABV4B2T7_9BURK</name>
<evidence type="ECO:0000256" key="1">
    <source>
        <dbReference type="ARBA" id="ARBA00023015"/>
    </source>
</evidence>
<dbReference type="SUPFAM" id="SSF48498">
    <property type="entry name" value="Tetracyclin repressor-like, C-terminal domain"/>
    <property type="match status" value="1"/>
</dbReference>
<organism evidence="6 7">
    <name type="scientific">Comamonas sediminis</name>
    <dbReference type="NCBI Taxonomy" id="1783360"/>
    <lineage>
        <taxon>Bacteria</taxon>
        <taxon>Pseudomonadati</taxon>
        <taxon>Pseudomonadota</taxon>
        <taxon>Betaproteobacteria</taxon>
        <taxon>Burkholderiales</taxon>
        <taxon>Comamonadaceae</taxon>
        <taxon>Comamonas</taxon>
    </lineage>
</organism>
<dbReference type="Pfam" id="PF00440">
    <property type="entry name" value="TetR_N"/>
    <property type="match status" value="1"/>
</dbReference>
<evidence type="ECO:0000256" key="4">
    <source>
        <dbReference type="PROSITE-ProRule" id="PRU00335"/>
    </source>
</evidence>
<dbReference type="EMBL" id="JBGBDC010000005">
    <property type="protein sequence ID" value="MEY2251807.1"/>
    <property type="molecule type" value="Genomic_DNA"/>
</dbReference>
<sequence length="198" mass="21526">MSTYEKIIELANVYIQQRGFQGFSYADLESGIGIRKASIHHHFPSKTDLGLAYCAYKTAQFDQLQAELNQLPAGVQRLQGYLEAFSDCAAQGQMCGVYAMLSDSHLLLPELQIAVFRLAQKEQHLLQDILAAGQQSAQLQAALPAAELAMMVSAALKGALLLNRIPPHDAYAGAVQAIVHWLSTGTHPPTPALKQETP</sequence>
<keyword evidence="7" id="KW-1185">Reference proteome</keyword>
<dbReference type="Gene3D" id="1.10.357.10">
    <property type="entry name" value="Tetracycline Repressor, domain 2"/>
    <property type="match status" value="1"/>
</dbReference>
<dbReference type="InterPro" id="IPR036271">
    <property type="entry name" value="Tet_transcr_reg_TetR-rel_C_sf"/>
</dbReference>
<comment type="caution">
    <text evidence="6">The sequence shown here is derived from an EMBL/GenBank/DDBJ whole genome shotgun (WGS) entry which is preliminary data.</text>
</comment>
<feature type="domain" description="HTH tetR-type" evidence="5">
    <location>
        <begin position="1"/>
        <end position="61"/>
    </location>
</feature>
<dbReference type="RefSeq" id="WP_369460162.1">
    <property type="nucleotide sequence ID" value="NZ_CP191350.1"/>
</dbReference>
<gene>
    <name evidence="6" type="ORF">AB7A72_12395</name>
</gene>
<dbReference type="InterPro" id="IPR009057">
    <property type="entry name" value="Homeodomain-like_sf"/>
</dbReference>
<evidence type="ECO:0000256" key="2">
    <source>
        <dbReference type="ARBA" id="ARBA00023125"/>
    </source>
</evidence>